<evidence type="ECO:0000256" key="6">
    <source>
        <dbReference type="ARBA" id="ARBA00022723"/>
    </source>
</evidence>
<accession>A0A9N9KS71</accession>
<dbReference type="Gene3D" id="3.90.190.20">
    <property type="entry name" value="Mur ligase, C-terminal domain"/>
    <property type="match status" value="1"/>
</dbReference>
<keyword evidence="4" id="KW-0554">One-carbon metabolism</keyword>
<dbReference type="GO" id="GO:0005829">
    <property type="term" value="C:cytosol"/>
    <property type="evidence" value="ECO:0007669"/>
    <property type="project" value="TreeGrafter"/>
</dbReference>
<dbReference type="GO" id="GO:0005739">
    <property type="term" value="C:mitochondrion"/>
    <property type="evidence" value="ECO:0007669"/>
    <property type="project" value="TreeGrafter"/>
</dbReference>
<evidence type="ECO:0000256" key="4">
    <source>
        <dbReference type="ARBA" id="ARBA00022563"/>
    </source>
</evidence>
<dbReference type="SUPFAM" id="SSF53623">
    <property type="entry name" value="MurD-like peptide ligases, catalytic domain"/>
    <property type="match status" value="1"/>
</dbReference>
<comment type="similarity">
    <text evidence="2">Belongs to the folylpolyglutamate synthase family.</text>
</comment>
<evidence type="ECO:0000313" key="14">
    <source>
        <dbReference type="Proteomes" id="UP000696280"/>
    </source>
</evidence>
<dbReference type="Proteomes" id="UP000696280">
    <property type="component" value="Unassembled WGS sequence"/>
</dbReference>
<comment type="catalytic activity">
    <reaction evidence="12">
        <text>(6S)-5,6,7,8-tetrahydrofolyl-(gamma-L-Glu)(n) + L-glutamate + ATP = (6S)-5,6,7,8-tetrahydrofolyl-(gamma-L-Glu)(n+1) + ADP + phosphate + H(+)</text>
        <dbReference type="Rhea" id="RHEA:10580"/>
        <dbReference type="Rhea" id="RHEA-COMP:14738"/>
        <dbReference type="Rhea" id="RHEA-COMP:14740"/>
        <dbReference type="ChEBI" id="CHEBI:15378"/>
        <dbReference type="ChEBI" id="CHEBI:29985"/>
        <dbReference type="ChEBI" id="CHEBI:30616"/>
        <dbReference type="ChEBI" id="CHEBI:43474"/>
        <dbReference type="ChEBI" id="CHEBI:141005"/>
        <dbReference type="ChEBI" id="CHEBI:456216"/>
        <dbReference type="EC" id="6.3.2.17"/>
    </reaction>
</comment>
<dbReference type="SUPFAM" id="SSF53244">
    <property type="entry name" value="MurD-like peptide ligases, peptide-binding domain"/>
    <property type="match status" value="1"/>
</dbReference>
<keyword evidence="7" id="KW-0547">Nucleotide-binding</keyword>
<reference evidence="13" key="1">
    <citation type="submission" date="2021-07" db="EMBL/GenBank/DDBJ databases">
        <authorList>
            <person name="Durling M."/>
        </authorList>
    </citation>
    <scope>NUCLEOTIDE SEQUENCE</scope>
</reference>
<evidence type="ECO:0000256" key="3">
    <source>
        <dbReference type="ARBA" id="ARBA00013025"/>
    </source>
</evidence>
<protein>
    <recommendedName>
        <fullName evidence="3">tetrahydrofolate synthase</fullName>
        <ecNumber evidence="3">6.3.2.17</ecNumber>
    </recommendedName>
    <alternativeName>
        <fullName evidence="11">Folylpoly-gamma-glutamate synthetase</fullName>
    </alternativeName>
    <alternativeName>
        <fullName evidence="10">Tetrahydrofolylpolyglutamate synthase</fullName>
    </alternativeName>
</protein>
<dbReference type="PANTHER" id="PTHR11136">
    <property type="entry name" value="FOLYLPOLYGLUTAMATE SYNTHASE-RELATED"/>
    <property type="match status" value="1"/>
</dbReference>
<keyword evidence="14" id="KW-1185">Reference proteome</keyword>
<evidence type="ECO:0000256" key="9">
    <source>
        <dbReference type="ARBA" id="ARBA00022842"/>
    </source>
</evidence>
<dbReference type="GO" id="GO:0006730">
    <property type="term" value="P:one-carbon metabolic process"/>
    <property type="evidence" value="ECO:0007669"/>
    <property type="project" value="UniProtKB-KW"/>
</dbReference>
<name>A0A9N9KS71_9HELO</name>
<evidence type="ECO:0000256" key="2">
    <source>
        <dbReference type="ARBA" id="ARBA00008276"/>
    </source>
</evidence>
<dbReference type="AlphaFoldDB" id="A0A9N9KS71"/>
<dbReference type="GO" id="GO:0004326">
    <property type="term" value="F:tetrahydrofolylpolyglutamate synthase activity"/>
    <property type="evidence" value="ECO:0007669"/>
    <property type="project" value="UniProtKB-EC"/>
</dbReference>
<dbReference type="Gene3D" id="3.40.1190.10">
    <property type="entry name" value="Mur-like, catalytic domain"/>
    <property type="match status" value="1"/>
</dbReference>
<evidence type="ECO:0000256" key="10">
    <source>
        <dbReference type="ARBA" id="ARBA00030592"/>
    </source>
</evidence>
<evidence type="ECO:0000313" key="13">
    <source>
        <dbReference type="EMBL" id="CAG8952934.1"/>
    </source>
</evidence>
<keyword evidence="6" id="KW-0479">Metal-binding</keyword>
<dbReference type="NCBIfam" id="TIGR01499">
    <property type="entry name" value="folC"/>
    <property type="match status" value="1"/>
</dbReference>
<dbReference type="GO" id="GO:0005524">
    <property type="term" value="F:ATP binding"/>
    <property type="evidence" value="ECO:0007669"/>
    <property type="project" value="UniProtKB-KW"/>
</dbReference>
<organism evidence="13 14">
    <name type="scientific">Hymenoscyphus fraxineus</name>
    <dbReference type="NCBI Taxonomy" id="746836"/>
    <lineage>
        <taxon>Eukaryota</taxon>
        <taxon>Fungi</taxon>
        <taxon>Dikarya</taxon>
        <taxon>Ascomycota</taxon>
        <taxon>Pezizomycotina</taxon>
        <taxon>Leotiomycetes</taxon>
        <taxon>Helotiales</taxon>
        <taxon>Helotiaceae</taxon>
        <taxon>Hymenoscyphus</taxon>
    </lineage>
</organism>
<evidence type="ECO:0000256" key="1">
    <source>
        <dbReference type="ARBA" id="ARBA00005150"/>
    </source>
</evidence>
<proteinExistence type="inferred from homology"/>
<comment type="pathway">
    <text evidence="1">Cofactor biosynthesis; tetrahydrofolylpolyglutamate biosynthesis.</text>
</comment>
<keyword evidence="9" id="KW-0460">Magnesium</keyword>
<dbReference type="EC" id="6.3.2.17" evidence="3"/>
<comment type="caution">
    <text evidence="13">The sequence shown here is derived from an EMBL/GenBank/DDBJ whole genome shotgun (WGS) entry which is preliminary data.</text>
</comment>
<dbReference type="EMBL" id="CAJVRL010000048">
    <property type="protein sequence ID" value="CAG8952934.1"/>
    <property type="molecule type" value="Genomic_DNA"/>
</dbReference>
<evidence type="ECO:0000256" key="11">
    <source>
        <dbReference type="ARBA" id="ARBA00030876"/>
    </source>
</evidence>
<dbReference type="InterPro" id="IPR036615">
    <property type="entry name" value="Mur_ligase_C_dom_sf"/>
</dbReference>
<dbReference type="InterPro" id="IPR036565">
    <property type="entry name" value="Mur-like_cat_sf"/>
</dbReference>
<dbReference type="GO" id="GO:0046872">
    <property type="term" value="F:metal ion binding"/>
    <property type="evidence" value="ECO:0007669"/>
    <property type="project" value="UniProtKB-KW"/>
</dbReference>
<evidence type="ECO:0000256" key="5">
    <source>
        <dbReference type="ARBA" id="ARBA00022598"/>
    </source>
</evidence>
<keyword evidence="5" id="KW-0436">Ligase</keyword>
<evidence type="ECO:0000256" key="8">
    <source>
        <dbReference type="ARBA" id="ARBA00022840"/>
    </source>
</evidence>
<keyword evidence="8" id="KW-0067">ATP-binding</keyword>
<dbReference type="OrthoDB" id="5212574at2759"/>
<evidence type="ECO:0000256" key="7">
    <source>
        <dbReference type="ARBA" id="ARBA00022741"/>
    </source>
</evidence>
<dbReference type="PANTHER" id="PTHR11136:SF5">
    <property type="entry name" value="FOLYLPOLYGLUTAMATE SYNTHASE, MITOCHONDRIAL"/>
    <property type="match status" value="1"/>
</dbReference>
<gene>
    <name evidence="13" type="ORF">HYFRA_00007649</name>
</gene>
<sequence length="496" mass="54959">MIDRSYERALELLRGLKRQGLPWATNAPSKSIPGINTMPSLKGKSDLKGTPSIVGMKQWLQHLGHSPADINKLNIIHVAGTKGEGSTCAFIESFLRAHGRRTGYPYKTGLYTSPHLIRPEERIRINFKPIPQDLFAKFVFEVYEILSQQNSPEPPSRPPGYLRMFALIAFHVFIKEGIDAMIMETHHGGEYDSTNVIERPVITVITSLGMDHVRQLGPSIENIAWHKSGIFKPGALAFSAPQEPAATEILRRRAAEKAVDLQFIEQDDSLPVKSMLVMPSVQRTNCAVALAAARAFCDQKLADGSERSQVSESDIAQGIVQFSWPGRFQTVIDNGFQWFLDAAHNEMSVGQAAEWFTSSCDNQSISPATRVLIFSQTSDERDEVSIFRCLANSLKGGRIQHVILTTYRHDNQDQINGGMELPSKEIYTSIWREIHPDTPITFHSTIKEALQCARDIGGKHGECTQTLLTGSQYLVGGALNLLKYSGPIYAQDVGAG</sequence>
<evidence type="ECO:0000256" key="12">
    <source>
        <dbReference type="ARBA" id="ARBA00047493"/>
    </source>
</evidence>
<dbReference type="InterPro" id="IPR001645">
    <property type="entry name" value="Folylpolyglutamate_synth"/>
</dbReference>